<evidence type="ECO:0000259" key="9">
    <source>
        <dbReference type="Pfam" id="PF00849"/>
    </source>
</evidence>
<comment type="caution">
    <text evidence="10">The sequence shown here is derived from an EMBL/GenBank/DDBJ whole genome shotgun (WGS) entry which is preliminary data.</text>
</comment>
<dbReference type="CDD" id="cd02869">
    <property type="entry name" value="PseudoU_synth_RluA_like"/>
    <property type="match status" value="1"/>
</dbReference>
<dbReference type="PROSITE" id="PS01129">
    <property type="entry name" value="PSI_RLU"/>
    <property type="match status" value="1"/>
</dbReference>
<dbReference type="CDD" id="cd00165">
    <property type="entry name" value="S4"/>
    <property type="match status" value="1"/>
</dbReference>
<dbReference type="GO" id="GO:0000455">
    <property type="term" value="P:enzyme-directed rRNA pseudouridine synthesis"/>
    <property type="evidence" value="ECO:0007669"/>
    <property type="project" value="TreeGrafter"/>
</dbReference>
<organism evidence="10 11">
    <name type="scientific">Endozoicomonas numazuensis</name>
    <dbReference type="NCBI Taxonomy" id="1137799"/>
    <lineage>
        <taxon>Bacteria</taxon>
        <taxon>Pseudomonadati</taxon>
        <taxon>Pseudomonadota</taxon>
        <taxon>Gammaproteobacteria</taxon>
        <taxon>Oceanospirillales</taxon>
        <taxon>Endozoicomonadaceae</taxon>
        <taxon>Endozoicomonas</taxon>
    </lineage>
</organism>
<dbReference type="InterPro" id="IPR006145">
    <property type="entry name" value="PsdUridine_synth_RsuA/RluA"/>
</dbReference>
<evidence type="ECO:0000256" key="7">
    <source>
        <dbReference type="PROSITE-ProRule" id="PRU00182"/>
    </source>
</evidence>
<dbReference type="InterPro" id="IPR036986">
    <property type="entry name" value="S4_RNA-bd_sf"/>
</dbReference>
<dbReference type="EC" id="5.4.99.-" evidence="8"/>
<evidence type="ECO:0000256" key="2">
    <source>
        <dbReference type="ARBA" id="ARBA00022884"/>
    </source>
</evidence>
<dbReference type="OrthoDB" id="9807829at2"/>
<reference evidence="10 11" key="1">
    <citation type="submission" date="2014-06" db="EMBL/GenBank/DDBJ databases">
        <title>Whole Genome Sequences of Three Symbiotic Endozoicomonas Bacteria.</title>
        <authorList>
            <person name="Neave M.J."/>
            <person name="Apprill A."/>
            <person name="Voolstra C.R."/>
        </authorList>
    </citation>
    <scope>NUCLEOTIDE SEQUENCE [LARGE SCALE GENOMIC DNA]</scope>
    <source>
        <strain evidence="10 11">DSM 25634</strain>
    </source>
</reference>
<feature type="active site" evidence="6">
    <location>
        <position position="138"/>
    </location>
</feature>
<comment type="similarity">
    <text evidence="1 8">Belongs to the pseudouridine synthase RluA family.</text>
</comment>
<dbReference type="eggNOG" id="COG0564">
    <property type="taxonomic scope" value="Bacteria"/>
</dbReference>
<feature type="domain" description="Pseudouridine synthase RsuA/RluA-like" evidence="9">
    <location>
        <begin position="92"/>
        <end position="241"/>
    </location>
</feature>
<evidence type="ECO:0000256" key="6">
    <source>
        <dbReference type="PIRSR" id="PIRSR606225-1"/>
    </source>
</evidence>
<keyword evidence="11" id="KW-1185">Reference proteome</keyword>
<dbReference type="STRING" id="1137799.GZ78_18840"/>
<comment type="catalytic activity">
    <reaction evidence="4">
        <text>uridine(1911/1915/1917) in 23S rRNA = pseudouridine(1911/1915/1917) in 23S rRNA</text>
        <dbReference type="Rhea" id="RHEA:42524"/>
        <dbReference type="Rhea" id="RHEA-COMP:10097"/>
        <dbReference type="Rhea" id="RHEA-COMP:10098"/>
        <dbReference type="ChEBI" id="CHEBI:65314"/>
        <dbReference type="ChEBI" id="CHEBI:65315"/>
        <dbReference type="EC" id="5.4.99.23"/>
    </reaction>
</comment>
<dbReference type="Proteomes" id="UP000028073">
    <property type="component" value="Unassembled WGS sequence"/>
</dbReference>
<dbReference type="NCBIfam" id="TIGR00005">
    <property type="entry name" value="rluA_subfam"/>
    <property type="match status" value="1"/>
</dbReference>
<evidence type="ECO:0000256" key="3">
    <source>
        <dbReference type="ARBA" id="ARBA00023235"/>
    </source>
</evidence>
<evidence type="ECO:0000256" key="1">
    <source>
        <dbReference type="ARBA" id="ARBA00010876"/>
    </source>
</evidence>
<protein>
    <recommendedName>
        <fullName evidence="8">Pseudouridine synthase</fullName>
        <ecNumber evidence="8">5.4.99.-</ecNumber>
    </recommendedName>
</protein>
<dbReference type="InterPro" id="IPR006225">
    <property type="entry name" value="PsdUridine_synth_RluC/D"/>
</dbReference>
<comment type="function">
    <text evidence="5">Responsible for synthesis of pseudouridine from uracil at positions 1911, 1915 and 1917 in 23S ribosomal RNA.</text>
</comment>
<evidence type="ECO:0000256" key="5">
    <source>
        <dbReference type="ARBA" id="ARBA00056072"/>
    </source>
</evidence>
<dbReference type="Gene3D" id="3.10.290.10">
    <property type="entry name" value="RNA-binding S4 domain"/>
    <property type="match status" value="1"/>
</dbReference>
<dbReference type="PANTHER" id="PTHR21600">
    <property type="entry name" value="MITOCHONDRIAL RNA PSEUDOURIDINE SYNTHASE"/>
    <property type="match status" value="1"/>
</dbReference>
<keyword evidence="2 7" id="KW-0694">RNA-binding</keyword>
<comment type="catalytic activity">
    <reaction evidence="8">
        <text>a uridine in RNA = a pseudouridine in RNA</text>
        <dbReference type="Rhea" id="RHEA:48348"/>
        <dbReference type="Rhea" id="RHEA-COMP:12068"/>
        <dbReference type="Rhea" id="RHEA-COMP:12069"/>
        <dbReference type="ChEBI" id="CHEBI:65314"/>
        <dbReference type="ChEBI" id="CHEBI:65315"/>
    </reaction>
</comment>
<dbReference type="InterPro" id="IPR050188">
    <property type="entry name" value="RluA_PseudoU_synthase"/>
</dbReference>
<dbReference type="RefSeq" id="WP_034838818.1">
    <property type="nucleotide sequence ID" value="NZ_JOKH01000004.1"/>
</dbReference>
<dbReference type="AlphaFoldDB" id="A0A081NE76"/>
<dbReference type="GO" id="GO:0160140">
    <property type="term" value="F:23S rRNA pseudouridine(1911/1915/1917) synthase activity"/>
    <property type="evidence" value="ECO:0007669"/>
    <property type="project" value="UniProtKB-EC"/>
</dbReference>
<dbReference type="SUPFAM" id="SSF55120">
    <property type="entry name" value="Pseudouridine synthase"/>
    <property type="match status" value="1"/>
</dbReference>
<gene>
    <name evidence="10" type="ORF">GZ78_18840</name>
</gene>
<sequence length="318" mass="35453">MSEQINQQVVVPDELGSKRLDQVAVSCFPDFSRARLQEWIKNGDLLVDGQKKKPKDKLVGGEQLTLSVVVEDEERWEPENIPLDIIYEDDTILVINKPVGLVVHPAAGNYSGTLLNGLLYHFPEIASVPRAGIVHRLDKDTSGLMVVAKTLAAHTDLVSQLQDRSVSREYEAITQGVMTAGGTVNEPIARHPTHRLRMAVVASGKPSVTHYRVLEKFNAHTHVRCKLETGRTHQIRVHMSHIRFPLVGDDLYAGRLRIPKGCSPALEGALRGFKHQALHARKLGLMHPVTDDYMEWEAPLPDDFSELLNVLKEEVKAS</sequence>
<name>A0A081NE76_9GAMM</name>
<evidence type="ECO:0000313" key="11">
    <source>
        <dbReference type="Proteomes" id="UP000028073"/>
    </source>
</evidence>
<evidence type="ECO:0000256" key="4">
    <source>
        <dbReference type="ARBA" id="ARBA00036882"/>
    </source>
</evidence>
<dbReference type="PROSITE" id="PS50889">
    <property type="entry name" value="S4"/>
    <property type="match status" value="1"/>
</dbReference>
<keyword evidence="3 8" id="KW-0413">Isomerase</keyword>
<dbReference type="Gene3D" id="3.30.2350.10">
    <property type="entry name" value="Pseudouridine synthase"/>
    <property type="match status" value="1"/>
</dbReference>
<dbReference type="PANTHER" id="PTHR21600:SF44">
    <property type="entry name" value="RIBOSOMAL LARGE SUBUNIT PSEUDOURIDINE SYNTHASE D"/>
    <property type="match status" value="1"/>
</dbReference>
<accession>A0A081NE76</accession>
<dbReference type="NCBIfam" id="NF008385">
    <property type="entry name" value="PRK11180.1"/>
    <property type="match status" value="1"/>
</dbReference>
<dbReference type="GO" id="GO:0003723">
    <property type="term" value="F:RNA binding"/>
    <property type="evidence" value="ECO:0007669"/>
    <property type="project" value="UniProtKB-KW"/>
</dbReference>
<dbReference type="FunFam" id="3.30.2350.10:FF:000006">
    <property type="entry name" value="Pseudouridine synthase"/>
    <property type="match status" value="1"/>
</dbReference>
<dbReference type="InterPro" id="IPR020103">
    <property type="entry name" value="PsdUridine_synth_cat_dom_sf"/>
</dbReference>
<dbReference type="SUPFAM" id="SSF55174">
    <property type="entry name" value="Alpha-L RNA-binding motif"/>
    <property type="match status" value="1"/>
</dbReference>
<proteinExistence type="inferred from homology"/>
<dbReference type="EMBL" id="JOKH01000004">
    <property type="protein sequence ID" value="KEQ16749.1"/>
    <property type="molecule type" value="Genomic_DNA"/>
</dbReference>
<dbReference type="Pfam" id="PF00849">
    <property type="entry name" value="PseudoU_synth_2"/>
    <property type="match status" value="1"/>
</dbReference>
<dbReference type="InterPro" id="IPR006224">
    <property type="entry name" value="PsdUridine_synth_RluA-like_CS"/>
</dbReference>
<evidence type="ECO:0000313" key="10">
    <source>
        <dbReference type="EMBL" id="KEQ16749.1"/>
    </source>
</evidence>
<evidence type="ECO:0000256" key="8">
    <source>
        <dbReference type="RuleBase" id="RU362028"/>
    </source>
</evidence>